<dbReference type="InterPro" id="IPR020846">
    <property type="entry name" value="MFS_dom"/>
</dbReference>
<dbReference type="InterPro" id="IPR001958">
    <property type="entry name" value="Tet-R_TetA/multi-R_MdtG-like"/>
</dbReference>
<dbReference type="SUPFAM" id="SSF103473">
    <property type="entry name" value="MFS general substrate transporter"/>
    <property type="match status" value="1"/>
</dbReference>
<evidence type="ECO:0000313" key="10">
    <source>
        <dbReference type="Proteomes" id="UP000050430"/>
    </source>
</evidence>
<dbReference type="OrthoDB" id="9793283at2"/>
<keyword evidence="3" id="KW-1003">Cell membrane</keyword>
<keyword evidence="6 7" id="KW-0472">Membrane</keyword>
<dbReference type="Gene3D" id="1.20.1250.20">
    <property type="entry name" value="MFS general substrate transporter like domains"/>
    <property type="match status" value="1"/>
</dbReference>
<feature type="transmembrane region" description="Helical" evidence="7">
    <location>
        <begin position="49"/>
        <end position="69"/>
    </location>
</feature>
<name>A0A0P6XNA4_9CHLR</name>
<dbReference type="GO" id="GO:0005886">
    <property type="term" value="C:plasma membrane"/>
    <property type="evidence" value="ECO:0007669"/>
    <property type="project" value="UniProtKB-SubCell"/>
</dbReference>
<sequence length="406" mass="44724">MLDSFKRAKQEYPRQFWLLFWGLLISTIGASMIWPFLMVYVSGRLNLPLTAAASIMTVNSAASIIFTFIAGPMTDKIGRKWVMIISLLGNGLVYLLYQGDTTYWQFAVTAGLAGSFNPLFRVGADAMLADLIPEDKRIDAYSLLRLSNNLGVALGPTIGGFLASSSYSIAFYCAAAGMSTYGIMMWIFGKETIPAKTNDTVEIEQTKLKLGGYNIIFRDRPYMQFIAAFTLIQISSALVWILLSVYTKQQFGMPEKLYGFLPATNGIMIVLLQLWVTGQTRKYSSHGMLAVGSAFYGIATFTIAFMTGFWGFWFSMVLMTIGEMILVPTSSTFAANMAPVDMRGRYMSLYSLTWGLSTGIGPVLGGLLSDNLGPRFIWIGGGLIGMISVLVFLTLKKNQTPQSSIR</sequence>
<dbReference type="GO" id="GO:0022857">
    <property type="term" value="F:transmembrane transporter activity"/>
    <property type="evidence" value="ECO:0007669"/>
    <property type="project" value="InterPro"/>
</dbReference>
<comment type="subcellular location">
    <subcellularLocation>
        <location evidence="1">Cell membrane</location>
        <topology evidence="1">Multi-pass membrane protein</topology>
    </subcellularLocation>
</comment>
<reference evidence="9 10" key="1">
    <citation type="submission" date="2015-07" db="EMBL/GenBank/DDBJ databases">
        <title>Genome sequence of Leptolinea tardivitalis DSM 16556.</title>
        <authorList>
            <person name="Hemp J."/>
            <person name="Ward L.M."/>
            <person name="Pace L.A."/>
            <person name="Fischer W.W."/>
        </authorList>
    </citation>
    <scope>NUCLEOTIDE SEQUENCE [LARGE SCALE GENOMIC DNA]</scope>
    <source>
        <strain evidence="9 10">YMTK-2</strain>
    </source>
</reference>
<dbReference type="RefSeq" id="WP_062421965.1">
    <property type="nucleotide sequence ID" value="NZ_BBYA01000009.1"/>
</dbReference>
<dbReference type="PANTHER" id="PTHR23517:SF2">
    <property type="entry name" value="MULTIDRUG RESISTANCE PROTEIN MDTH"/>
    <property type="match status" value="1"/>
</dbReference>
<dbReference type="PRINTS" id="PR01035">
    <property type="entry name" value="TCRTETA"/>
</dbReference>
<feature type="transmembrane region" description="Helical" evidence="7">
    <location>
        <begin position="288"/>
        <end position="306"/>
    </location>
</feature>
<evidence type="ECO:0000259" key="8">
    <source>
        <dbReference type="PROSITE" id="PS50850"/>
    </source>
</evidence>
<dbReference type="STRING" id="229920.ADM99_04760"/>
<proteinExistence type="predicted"/>
<evidence type="ECO:0000256" key="5">
    <source>
        <dbReference type="ARBA" id="ARBA00022989"/>
    </source>
</evidence>
<evidence type="ECO:0000256" key="3">
    <source>
        <dbReference type="ARBA" id="ARBA00022475"/>
    </source>
</evidence>
<feature type="domain" description="Major facilitator superfamily (MFS) profile" evidence="8">
    <location>
        <begin position="15"/>
        <end position="400"/>
    </location>
</feature>
<feature type="transmembrane region" description="Helical" evidence="7">
    <location>
        <begin position="225"/>
        <end position="245"/>
    </location>
</feature>
<keyword evidence="5 7" id="KW-1133">Transmembrane helix</keyword>
<dbReference type="Pfam" id="PF07690">
    <property type="entry name" value="MFS_1"/>
    <property type="match status" value="1"/>
</dbReference>
<keyword evidence="4 7" id="KW-0812">Transmembrane</keyword>
<dbReference type="PROSITE" id="PS50850">
    <property type="entry name" value="MFS"/>
    <property type="match status" value="1"/>
</dbReference>
<organism evidence="9 10">
    <name type="scientific">Leptolinea tardivitalis</name>
    <dbReference type="NCBI Taxonomy" id="229920"/>
    <lineage>
        <taxon>Bacteria</taxon>
        <taxon>Bacillati</taxon>
        <taxon>Chloroflexota</taxon>
        <taxon>Anaerolineae</taxon>
        <taxon>Anaerolineales</taxon>
        <taxon>Anaerolineaceae</taxon>
        <taxon>Leptolinea</taxon>
    </lineage>
</organism>
<protein>
    <recommendedName>
        <fullName evidence="8">Major facilitator superfamily (MFS) profile domain-containing protein</fullName>
    </recommendedName>
</protein>
<dbReference type="InterPro" id="IPR036259">
    <property type="entry name" value="MFS_trans_sf"/>
</dbReference>
<dbReference type="Proteomes" id="UP000050430">
    <property type="component" value="Unassembled WGS sequence"/>
</dbReference>
<evidence type="ECO:0000256" key="7">
    <source>
        <dbReference type="SAM" id="Phobius"/>
    </source>
</evidence>
<feature type="transmembrane region" description="Helical" evidence="7">
    <location>
        <begin position="16"/>
        <end position="37"/>
    </location>
</feature>
<feature type="transmembrane region" description="Helical" evidence="7">
    <location>
        <begin position="257"/>
        <end position="276"/>
    </location>
</feature>
<dbReference type="PANTHER" id="PTHR23517">
    <property type="entry name" value="RESISTANCE PROTEIN MDTM, PUTATIVE-RELATED-RELATED"/>
    <property type="match status" value="1"/>
</dbReference>
<evidence type="ECO:0000313" key="9">
    <source>
        <dbReference type="EMBL" id="KPL73492.1"/>
    </source>
</evidence>
<keyword evidence="2" id="KW-0813">Transport</keyword>
<accession>A0A0P6XNA4</accession>
<dbReference type="CDD" id="cd17329">
    <property type="entry name" value="MFS_MdtH_MDR_like"/>
    <property type="match status" value="1"/>
</dbReference>
<feature type="transmembrane region" description="Helical" evidence="7">
    <location>
        <begin position="143"/>
        <end position="163"/>
    </location>
</feature>
<evidence type="ECO:0000256" key="1">
    <source>
        <dbReference type="ARBA" id="ARBA00004651"/>
    </source>
</evidence>
<dbReference type="EMBL" id="LGCK01000006">
    <property type="protein sequence ID" value="KPL73492.1"/>
    <property type="molecule type" value="Genomic_DNA"/>
</dbReference>
<feature type="transmembrane region" description="Helical" evidence="7">
    <location>
        <begin position="312"/>
        <end position="335"/>
    </location>
</feature>
<evidence type="ECO:0000256" key="6">
    <source>
        <dbReference type="ARBA" id="ARBA00023136"/>
    </source>
</evidence>
<dbReference type="InterPro" id="IPR050171">
    <property type="entry name" value="MFS_Transporters"/>
</dbReference>
<evidence type="ECO:0000256" key="4">
    <source>
        <dbReference type="ARBA" id="ARBA00022692"/>
    </source>
</evidence>
<keyword evidence="10" id="KW-1185">Reference proteome</keyword>
<feature type="transmembrane region" description="Helical" evidence="7">
    <location>
        <begin position="81"/>
        <end position="97"/>
    </location>
</feature>
<dbReference type="InterPro" id="IPR011701">
    <property type="entry name" value="MFS"/>
</dbReference>
<gene>
    <name evidence="9" type="ORF">ADM99_04760</name>
</gene>
<feature type="transmembrane region" description="Helical" evidence="7">
    <location>
        <begin position="347"/>
        <end position="369"/>
    </location>
</feature>
<comment type="caution">
    <text evidence="9">The sequence shown here is derived from an EMBL/GenBank/DDBJ whole genome shotgun (WGS) entry which is preliminary data.</text>
</comment>
<evidence type="ECO:0000256" key="2">
    <source>
        <dbReference type="ARBA" id="ARBA00022448"/>
    </source>
</evidence>
<feature type="transmembrane region" description="Helical" evidence="7">
    <location>
        <begin position="169"/>
        <end position="188"/>
    </location>
</feature>
<feature type="transmembrane region" description="Helical" evidence="7">
    <location>
        <begin position="103"/>
        <end position="122"/>
    </location>
</feature>
<dbReference type="AlphaFoldDB" id="A0A0P6XNA4"/>
<feature type="transmembrane region" description="Helical" evidence="7">
    <location>
        <begin position="375"/>
        <end position="395"/>
    </location>
</feature>